<dbReference type="GO" id="GO:0006508">
    <property type="term" value="P:proteolysis"/>
    <property type="evidence" value="ECO:0007669"/>
    <property type="project" value="UniProtKB-KW"/>
</dbReference>
<dbReference type="EMBL" id="VFOW01000001">
    <property type="protein sequence ID" value="TQL78480.1"/>
    <property type="molecule type" value="Genomic_DNA"/>
</dbReference>
<evidence type="ECO:0000256" key="6">
    <source>
        <dbReference type="RuleBase" id="RU003983"/>
    </source>
</evidence>
<protein>
    <submittedName>
        <fullName evidence="9">Peptidase M48-like protein</fullName>
    </submittedName>
</protein>
<dbReference type="CDD" id="cd07326">
    <property type="entry name" value="M56_BlaR1_MecR1_like"/>
    <property type="match status" value="1"/>
</dbReference>
<feature type="domain" description="Peptidase M48" evidence="8">
    <location>
        <begin position="131"/>
        <end position="212"/>
    </location>
</feature>
<name>A0A543B125_9ACTN</name>
<dbReference type="Proteomes" id="UP000317043">
    <property type="component" value="Unassembled WGS sequence"/>
</dbReference>
<dbReference type="Gene3D" id="3.30.2010.10">
    <property type="entry name" value="Metalloproteases ('zincins'), catalytic domain"/>
    <property type="match status" value="1"/>
</dbReference>
<dbReference type="Pfam" id="PF01435">
    <property type="entry name" value="Peptidase_M48"/>
    <property type="match status" value="1"/>
</dbReference>
<evidence type="ECO:0000256" key="1">
    <source>
        <dbReference type="ARBA" id="ARBA00022670"/>
    </source>
</evidence>
<dbReference type="OrthoDB" id="9785340at2"/>
<gene>
    <name evidence="9" type="ORF">FB566_4068</name>
</gene>
<feature type="transmembrane region" description="Helical" evidence="7">
    <location>
        <begin position="297"/>
        <end position="320"/>
    </location>
</feature>
<feature type="transmembrane region" description="Helical" evidence="7">
    <location>
        <begin position="101"/>
        <end position="121"/>
    </location>
</feature>
<keyword evidence="7" id="KW-0472">Membrane</keyword>
<dbReference type="GO" id="GO:0004222">
    <property type="term" value="F:metalloendopeptidase activity"/>
    <property type="evidence" value="ECO:0007669"/>
    <property type="project" value="InterPro"/>
</dbReference>
<evidence type="ECO:0000256" key="5">
    <source>
        <dbReference type="ARBA" id="ARBA00023049"/>
    </source>
</evidence>
<comment type="cofactor">
    <cofactor evidence="6">
        <name>Zn(2+)</name>
        <dbReference type="ChEBI" id="CHEBI:29105"/>
    </cofactor>
    <text evidence="6">Binds 1 zinc ion per subunit.</text>
</comment>
<keyword evidence="2" id="KW-0479">Metal-binding</keyword>
<dbReference type="InParanoid" id="A0A543B125"/>
<evidence type="ECO:0000256" key="3">
    <source>
        <dbReference type="ARBA" id="ARBA00022801"/>
    </source>
</evidence>
<accession>A0A543B125</accession>
<proteinExistence type="inferred from homology"/>
<evidence type="ECO:0000256" key="2">
    <source>
        <dbReference type="ARBA" id="ARBA00022723"/>
    </source>
</evidence>
<evidence type="ECO:0000256" key="7">
    <source>
        <dbReference type="SAM" id="Phobius"/>
    </source>
</evidence>
<keyword evidence="7" id="KW-0812">Transmembrane</keyword>
<dbReference type="AlphaFoldDB" id="A0A543B125"/>
<evidence type="ECO:0000256" key="4">
    <source>
        <dbReference type="ARBA" id="ARBA00022833"/>
    </source>
</evidence>
<dbReference type="RefSeq" id="WP_142042973.1">
    <property type="nucleotide sequence ID" value="NZ_JBHTGS010000003.1"/>
</dbReference>
<evidence type="ECO:0000313" key="10">
    <source>
        <dbReference type="Proteomes" id="UP000317043"/>
    </source>
</evidence>
<feature type="transmembrane region" description="Helical" evidence="7">
    <location>
        <begin position="43"/>
        <end position="66"/>
    </location>
</feature>
<dbReference type="InterPro" id="IPR052173">
    <property type="entry name" value="Beta-lactam_resp_regulator"/>
</dbReference>
<keyword evidence="4 6" id="KW-0862">Zinc</keyword>
<dbReference type="GO" id="GO:0046872">
    <property type="term" value="F:metal ion binding"/>
    <property type="evidence" value="ECO:0007669"/>
    <property type="project" value="UniProtKB-KW"/>
</dbReference>
<keyword evidence="10" id="KW-1185">Reference proteome</keyword>
<dbReference type="InterPro" id="IPR001915">
    <property type="entry name" value="Peptidase_M48"/>
</dbReference>
<keyword evidence="1 6" id="KW-0645">Protease</keyword>
<keyword evidence="3 6" id="KW-0378">Hydrolase</keyword>
<dbReference type="PANTHER" id="PTHR34978:SF3">
    <property type="entry name" value="SLR0241 PROTEIN"/>
    <property type="match status" value="1"/>
</dbReference>
<comment type="caution">
    <text evidence="9">The sequence shown here is derived from an EMBL/GenBank/DDBJ whole genome shotgun (WGS) entry which is preliminary data.</text>
</comment>
<sequence>MSVLLIPGLLSVVLLVTALGGPTLVRAAAPILMRFPRAATVLLLGSLLLWLLAAAALSLLSAWIVTGPSVLPGPFAEVCRRCIEAASPFSFAGSIDTSVPVALLVLLPALAMLAVIGRGSLTGIRRYRATRAVSREVADRARSIQIDGYPVLLIPDSRAVAFSLPRRHGGIVISEGLRTRLDPAELTAVIAHENAHVRQRHHLVMTVVAALHRPLSRVPLVSSVADAVPHYLEIAADNAARGRSGTPALAGALLKLAVPDEKHATDRLASPLLHAAGPDRIRQLVAPAGLRSAVMPISALCIQLAALAVVVAAVHGPYLYVVLTGCRLPA</sequence>
<keyword evidence="7" id="KW-1133">Transmembrane helix</keyword>
<evidence type="ECO:0000259" key="8">
    <source>
        <dbReference type="Pfam" id="PF01435"/>
    </source>
</evidence>
<keyword evidence="5 6" id="KW-0482">Metalloprotease</keyword>
<evidence type="ECO:0000313" key="9">
    <source>
        <dbReference type="EMBL" id="TQL78480.1"/>
    </source>
</evidence>
<comment type="similarity">
    <text evidence="6">Belongs to the peptidase M48 family.</text>
</comment>
<reference evidence="9 10" key="1">
    <citation type="submission" date="2019-06" db="EMBL/GenBank/DDBJ databases">
        <title>Sequencing the genomes of 1000 actinobacteria strains.</title>
        <authorList>
            <person name="Klenk H.-P."/>
        </authorList>
    </citation>
    <scope>NUCLEOTIDE SEQUENCE [LARGE SCALE GENOMIC DNA]</scope>
    <source>
        <strain evidence="9 10">DSM 45928</strain>
    </source>
</reference>
<organism evidence="9 10">
    <name type="scientific">Stackebrandtia endophytica</name>
    <dbReference type="NCBI Taxonomy" id="1496996"/>
    <lineage>
        <taxon>Bacteria</taxon>
        <taxon>Bacillati</taxon>
        <taxon>Actinomycetota</taxon>
        <taxon>Actinomycetes</taxon>
        <taxon>Glycomycetales</taxon>
        <taxon>Glycomycetaceae</taxon>
        <taxon>Stackebrandtia</taxon>
    </lineage>
</organism>
<dbReference type="PANTHER" id="PTHR34978">
    <property type="entry name" value="POSSIBLE SENSOR-TRANSDUCER PROTEIN BLAR"/>
    <property type="match status" value="1"/>
</dbReference>